<evidence type="ECO:0000313" key="2">
    <source>
        <dbReference type="EMBL" id="TDM18723.1"/>
    </source>
</evidence>
<name>A0A4R6C856_9STAP</name>
<feature type="region of interest" description="Disordered" evidence="1">
    <location>
        <begin position="1"/>
        <end position="25"/>
    </location>
</feature>
<organism evidence="2 3">
    <name type="scientific">Macrococcoides canis</name>
    <dbReference type="NCBI Taxonomy" id="1855823"/>
    <lineage>
        <taxon>Bacteria</taxon>
        <taxon>Bacillati</taxon>
        <taxon>Bacillota</taxon>
        <taxon>Bacilli</taxon>
        <taxon>Bacillales</taxon>
        <taxon>Staphylococcaceae</taxon>
        <taxon>Macrococcoides</taxon>
    </lineage>
</organism>
<gene>
    <name evidence="2" type="ORF">ETI04_04355</name>
</gene>
<accession>A0A4R6C856</accession>
<evidence type="ECO:0000313" key="3">
    <source>
        <dbReference type="Proteomes" id="UP000294865"/>
    </source>
</evidence>
<proteinExistence type="predicted"/>
<sequence>MSARGTPSIKGRDRSVLPQAKPERGKENALCFLHRSGFVVVATFGTPSIKGRDTSGQIRKK</sequence>
<comment type="caution">
    <text evidence="2">The sequence shown here is derived from an EMBL/GenBank/DDBJ whole genome shotgun (WGS) entry which is preliminary data.</text>
</comment>
<protein>
    <submittedName>
        <fullName evidence="2">Uncharacterized protein</fullName>
    </submittedName>
</protein>
<dbReference type="AlphaFoldDB" id="A0A4R6C856"/>
<dbReference type="Proteomes" id="UP000294865">
    <property type="component" value="Unassembled WGS sequence"/>
</dbReference>
<reference evidence="2 3" key="1">
    <citation type="submission" date="2019-01" db="EMBL/GenBank/DDBJ databases">
        <title>Draft genome sequences of Macrococcus caseolyticus, Macrococcus canis, Macrococcus bohemicus and Macrococcus goetzii.</title>
        <authorList>
            <person name="Mazhar S."/>
            <person name="Altermann E."/>
            <person name="Hill C."/>
            <person name="Mcauliffe O."/>
        </authorList>
    </citation>
    <scope>NUCLEOTIDE SEQUENCE [LARGE SCALE GENOMIC DNA]</scope>
    <source>
        <strain evidence="2 3">DPC7162</strain>
    </source>
</reference>
<dbReference type="RefSeq" id="WP_133419289.1">
    <property type="nucleotide sequence ID" value="NZ_SDGP01000001.1"/>
</dbReference>
<feature type="compositionally biased region" description="Basic and acidic residues" evidence="1">
    <location>
        <begin position="10"/>
        <end position="25"/>
    </location>
</feature>
<dbReference type="EMBL" id="SDQG01000001">
    <property type="protein sequence ID" value="TDM18723.1"/>
    <property type="molecule type" value="Genomic_DNA"/>
</dbReference>
<evidence type="ECO:0000256" key="1">
    <source>
        <dbReference type="SAM" id="MobiDB-lite"/>
    </source>
</evidence>